<reference evidence="5 6" key="1">
    <citation type="submission" date="2009-01" db="EMBL/GenBank/DDBJ databases">
        <title>Complete sequence of Geobacter sp. FRC-32.</title>
        <authorList>
            <consortium name="US DOE Joint Genome Institute"/>
            <person name="Lucas S."/>
            <person name="Copeland A."/>
            <person name="Lapidus A."/>
            <person name="Glavina del Rio T."/>
            <person name="Dalin E."/>
            <person name="Tice H."/>
            <person name="Bruce D."/>
            <person name="Goodwin L."/>
            <person name="Pitluck S."/>
            <person name="Saunders E."/>
            <person name="Brettin T."/>
            <person name="Detter J.C."/>
            <person name="Han C."/>
            <person name="Larimer F."/>
            <person name="Land M."/>
            <person name="Hauser L."/>
            <person name="Kyrpides N."/>
            <person name="Ovchinnikova G."/>
            <person name="Kostka J."/>
            <person name="Richardson P."/>
        </authorList>
    </citation>
    <scope>NUCLEOTIDE SEQUENCE [LARGE SCALE GENOMIC DNA]</scope>
    <source>
        <strain evidence="6">DSM 22248 / JCM 15807 / FRC-32</strain>
    </source>
</reference>
<protein>
    <submittedName>
        <fullName evidence="5">SAM-dependent methyltransferase, type 18</fullName>
    </submittedName>
</protein>
<dbReference type="GO" id="GO:0008168">
    <property type="term" value="F:methyltransferase activity"/>
    <property type="evidence" value="ECO:0007669"/>
    <property type="project" value="UniProtKB-KW"/>
</dbReference>
<dbReference type="AlphaFoldDB" id="B9M8Q4"/>
<dbReference type="CDD" id="cd02440">
    <property type="entry name" value="AdoMet_MTases"/>
    <property type="match status" value="1"/>
</dbReference>
<keyword evidence="6" id="KW-1185">Reference proteome</keyword>
<evidence type="ECO:0000256" key="2">
    <source>
        <dbReference type="ARBA" id="ARBA00022679"/>
    </source>
</evidence>
<keyword evidence="3" id="KW-0949">S-adenosyl-L-methionine</keyword>
<feature type="domain" description="Methyltransferase" evidence="4">
    <location>
        <begin position="47"/>
        <end position="141"/>
    </location>
</feature>
<evidence type="ECO:0000313" key="5">
    <source>
        <dbReference type="EMBL" id="ACM20400.1"/>
    </source>
</evidence>
<dbReference type="STRING" id="316067.Geob_2044"/>
<dbReference type="KEGG" id="geo:Geob_2044"/>
<dbReference type="InterPro" id="IPR041698">
    <property type="entry name" value="Methyltransf_25"/>
</dbReference>
<proteinExistence type="predicted"/>
<keyword evidence="1 5" id="KW-0489">Methyltransferase</keyword>
<sequence>MISTDWWNEFFAGPWSQIQAGGYPAERTIAECDLIEVALELEPGARILDIPCGIGRHSVELARRGFQMTGADVKPEYIALAKSSAESAAVAARFLVCDMREFASADRFDAAFCYFGSFGYFTEEDDIRFVRAVAAALKPGGRFLIEGHVAETFLPIYRERDWFWAGSPENRVRVLEERSWNIETSRIETTWTIVGEGGTRSTATSMRIYTYPELRALLASAGFTDMEALDGKTGGPFRLGSPRALIVAGKRAEDPVGGL</sequence>
<dbReference type="SUPFAM" id="SSF53335">
    <property type="entry name" value="S-adenosyl-L-methionine-dependent methyltransferases"/>
    <property type="match status" value="1"/>
</dbReference>
<dbReference type="InterPro" id="IPR029063">
    <property type="entry name" value="SAM-dependent_MTases_sf"/>
</dbReference>
<dbReference type="Pfam" id="PF13649">
    <property type="entry name" value="Methyltransf_25"/>
    <property type="match status" value="1"/>
</dbReference>
<dbReference type="RefSeq" id="WP_012647129.1">
    <property type="nucleotide sequence ID" value="NC_011979.1"/>
</dbReference>
<accession>B9M8Q4</accession>
<gene>
    <name evidence="5" type="ordered locus">Geob_2044</name>
</gene>
<organism evidence="5 6">
    <name type="scientific">Geotalea daltonii (strain DSM 22248 / JCM 15807 / FRC-32)</name>
    <name type="common">Geobacter daltonii</name>
    <dbReference type="NCBI Taxonomy" id="316067"/>
    <lineage>
        <taxon>Bacteria</taxon>
        <taxon>Pseudomonadati</taxon>
        <taxon>Thermodesulfobacteriota</taxon>
        <taxon>Desulfuromonadia</taxon>
        <taxon>Geobacterales</taxon>
        <taxon>Geobacteraceae</taxon>
        <taxon>Geotalea</taxon>
    </lineage>
</organism>
<evidence type="ECO:0000259" key="4">
    <source>
        <dbReference type="Pfam" id="PF13649"/>
    </source>
</evidence>
<dbReference type="EMBL" id="CP001390">
    <property type="protein sequence ID" value="ACM20400.1"/>
    <property type="molecule type" value="Genomic_DNA"/>
</dbReference>
<dbReference type="PANTHER" id="PTHR43464">
    <property type="entry name" value="METHYLTRANSFERASE"/>
    <property type="match status" value="1"/>
</dbReference>
<evidence type="ECO:0000256" key="1">
    <source>
        <dbReference type="ARBA" id="ARBA00022603"/>
    </source>
</evidence>
<dbReference type="Proteomes" id="UP000007721">
    <property type="component" value="Chromosome"/>
</dbReference>
<evidence type="ECO:0000313" key="6">
    <source>
        <dbReference type="Proteomes" id="UP000007721"/>
    </source>
</evidence>
<evidence type="ECO:0000256" key="3">
    <source>
        <dbReference type="ARBA" id="ARBA00022691"/>
    </source>
</evidence>
<name>B9M8Q4_GEODF</name>
<dbReference type="PANTHER" id="PTHR43464:SF19">
    <property type="entry name" value="UBIQUINONE BIOSYNTHESIS O-METHYLTRANSFERASE, MITOCHONDRIAL"/>
    <property type="match status" value="1"/>
</dbReference>
<dbReference type="GO" id="GO:0032259">
    <property type="term" value="P:methylation"/>
    <property type="evidence" value="ECO:0007669"/>
    <property type="project" value="UniProtKB-KW"/>
</dbReference>
<dbReference type="HOGENOM" id="CLU_069129_1_0_7"/>
<dbReference type="Gene3D" id="2.20.25.110">
    <property type="entry name" value="S-adenosyl-L-methionine-dependent methyltransferases"/>
    <property type="match status" value="1"/>
</dbReference>
<dbReference type="eggNOG" id="COG2226">
    <property type="taxonomic scope" value="Bacteria"/>
</dbReference>
<dbReference type="Gene3D" id="3.40.50.150">
    <property type="entry name" value="Vaccinia Virus protein VP39"/>
    <property type="match status" value="1"/>
</dbReference>
<keyword evidence="2 5" id="KW-0808">Transferase</keyword>